<dbReference type="Pfam" id="PF04935">
    <property type="entry name" value="SURF6"/>
    <property type="match status" value="1"/>
</dbReference>
<feature type="domain" description="Ribosomal RNA-processing protein 14/surfeit locus protein 6 C-terminal" evidence="6">
    <location>
        <begin position="167"/>
        <end position="340"/>
    </location>
</feature>
<dbReference type="GO" id="GO:0003677">
    <property type="term" value="F:DNA binding"/>
    <property type="evidence" value="ECO:0007669"/>
    <property type="project" value="TreeGrafter"/>
</dbReference>
<dbReference type="OrthoDB" id="444809at2759"/>
<comment type="similarity">
    <text evidence="2">Belongs to the SURF6 family.</text>
</comment>
<dbReference type="GO" id="GO:0042274">
    <property type="term" value="P:ribosomal small subunit biogenesis"/>
    <property type="evidence" value="ECO:0007669"/>
    <property type="project" value="TreeGrafter"/>
</dbReference>
<feature type="domain" description="Ribosomal RNA-processing protein 14 N-terminal" evidence="7">
    <location>
        <begin position="31"/>
        <end position="90"/>
    </location>
</feature>
<dbReference type="InterPro" id="IPR029190">
    <property type="entry name" value="Rrp14/SURF6_C"/>
</dbReference>
<organism evidence="8 9">
    <name type="scientific">Pocillopora damicornis</name>
    <name type="common">Cauliflower coral</name>
    <name type="synonym">Millepora damicornis</name>
    <dbReference type="NCBI Taxonomy" id="46731"/>
    <lineage>
        <taxon>Eukaryota</taxon>
        <taxon>Metazoa</taxon>
        <taxon>Cnidaria</taxon>
        <taxon>Anthozoa</taxon>
        <taxon>Hexacorallia</taxon>
        <taxon>Scleractinia</taxon>
        <taxon>Astrocoeniina</taxon>
        <taxon>Pocilloporidae</taxon>
        <taxon>Pocillopora</taxon>
    </lineage>
</organism>
<evidence type="ECO:0000313" key="9">
    <source>
        <dbReference type="Proteomes" id="UP000275408"/>
    </source>
</evidence>
<keyword evidence="9" id="KW-1185">Reference proteome</keyword>
<dbReference type="InterPro" id="IPR029188">
    <property type="entry name" value="Rrp14_N"/>
</dbReference>
<comment type="caution">
    <text evidence="8">The sequence shown here is derived from an EMBL/GenBank/DDBJ whole genome shotgun (WGS) entry which is preliminary data.</text>
</comment>
<evidence type="ECO:0000256" key="4">
    <source>
        <dbReference type="SAM" id="Coils"/>
    </source>
</evidence>
<feature type="compositionally biased region" description="Polar residues" evidence="5">
    <location>
        <begin position="196"/>
        <end position="205"/>
    </location>
</feature>
<dbReference type="GO" id="GO:0005730">
    <property type="term" value="C:nucleolus"/>
    <property type="evidence" value="ECO:0007669"/>
    <property type="project" value="TreeGrafter"/>
</dbReference>
<feature type="region of interest" description="Disordered" evidence="5">
    <location>
        <begin position="148"/>
        <end position="205"/>
    </location>
</feature>
<dbReference type="GO" id="GO:0003723">
    <property type="term" value="F:RNA binding"/>
    <property type="evidence" value="ECO:0007669"/>
    <property type="project" value="TreeGrafter"/>
</dbReference>
<name>A0A3M6V207_POCDA</name>
<feature type="compositionally biased region" description="Basic and acidic residues" evidence="5">
    <location>
        <begin position="75"/>
        <end position="104"/>
    </location>
</feature>
<accession>A0A3M6V207</accession>
<keyword evidence="3" id="KW-0539">Nucleus</keyword>
<gene>
    <name evidence="8" type="ORF">pdam_00007296</name>
</gene>
<dbReference type="PANTHER" id="PTHR14369:SF0">
    <property type="entry name" value="SURFEIT LOCUS PROTEIN 6"/>
    <property type="match status" value="1"/>
</dbReference>
<reference evidence="8 9" key="1">
    <citation type="journal article" date="2018" name="Sci. Rep.">
        <title>Comparative analysis of the Pocillopora damicornis genome highlights role of immune system in coral evolution.</title>
        <authorList>
            <person name="Cunning R."/>
            <person name="Bay R.A."/>
            <person name="Gillette P."/>
            <person name="Baker A.C."/>
            <person name="Traylor-Knowles N."/>
        </authorList>
    </citation>
    <scope>NUCLEOTIDE SEQUENCE [LARGE SCALE GENOMIC DNA]</scope>
    <source>
        <strain evidence="8">RSMAS</strain>
        <tissue evidence="8">Whole animal</tissue>
    </source>
</reference>
<dbReference type="Pfam" id="PF15459">
    <property type="entry name" value="RRP14"/>
    <property type="match status" value="1"/>
</dbReference>
<feature type="compositionally biased region" description="Basic residues" evidence="5">
    <location>
        <begin position="336"/>
        <end position="351"/>
    </location>
</feature>
<evidence type="ECO:0000256" key="2">
    <source>
        <dbReference type="ARBA" id="ARBA00005904"/>
    </source>
</evidence>
<dbReference type="STRING" id="46731.A0A3M6V207"/>
<evidence type="ECO:0008006" key="10">
    <source>
        <dbReference type="Google" id="ProtNLM"/>
    </source>
</evidence>
<feature type="compositionally biased region" description="Basic and acidic residues" evidence="5">
    <location>
        <begin position="304"/>
        <end position="321"/>
    </location>
</feature>
<dbReference type="GO" id="GO:0042273">
    <property type="term" value="P:ribosomal large subunit biogenesis"/>
    <property type="evidence" value="ECO:0007669"/>
    <property type="project" value="TreeGrafter"/>
</dbReference>
<evidence type="ECO:0000259" key="7">
    <source>
        <dbReference type="Pfam" id="PF15459"/>
    </source>
</evidence>
<comment type="subcellular location">
    <subcellularLocation>
        <location evidence="1">Nucleus</location>
    </subcellularLocation>
</comment>
<evidence type="ECO:0000256" key="3">
    <source>
        <dbReference type="ARBA" id="ARBA00023242"/>
    </source>
</evidence>
<dbReference type="EMBL" id="RCHS01000275">
    <property type="protein sequence ID" value="RMX59804.1"/>
    <property type="molecule type" value="Genomic_DNA"/>
</dbReference>
<evidence type="ECO:0000256" key="1">
    <source>
        <dbReference type="ARBA" id="ARBA00004123"/>
    </source>
</evidence>
<proteinExistence type="inferred from homology"/>
<dbReference type="AlphaFoldDB" id="A0A3M6V207"/>
<dbReference type="InterPro" id="IPR007019">
    <property type="entry name" value="SURF6"/>
</dbReference>
<evidence type="ECO:0000313" key="8">
    <source>
        <dbReference type="EMBL" id="RMX59804.1"/>
    </source>
</evidence>
<dbReference type="Proteomes" id="UP000275408">
    <property type="component" value="Unassembled WGS sequence"/>
</dbReference>
<feature type="compositionally biased region" description="Basic residues" evidence="5">
    <location>
        <begin position="288"/>
        <end position="303"/>
    </location>
</feature>
<sequence length="351" mass="40609">MAYRKVSSMRGSNTHVGSKMADVERLELEKRLASHSAYFNSLIELIPVKYYLPIDEEEKANKFYKNRSRKAPKQTIKEASRKAKRARLDPNQHKTIQEIQKEAEGNASTGNQIDLKDEEKIESPNFSVERVESKSLEDLRSRLHARIKGLQRKRNAGSGRPDGLQQPRAKKSKKEVKDKNKQKLAASFKESKGSRQNDSLPSQKILNESGDVVFSKFDFLEAKKEPRPGMKKKNYEKLLAKAEARKKKLESLRKEDLSKAKELMDKLSWSQAIEKAEGIKQHDDPKLLKKAMKKRDKAKTKSKKQWEERIGYQKKMAEEKQKQRRKNIKERIEAKKGKKSGKGKKKHRPGF</sequence>
<feature type="region of interest" description="Disordered" evidence="5">
    <location>
        <begin position="280"/>
        <end position="351"/>
    </location>
</feature>
<feature type="coiled-coil region" evidence="4">
    <location>
        <begin position="232"/>
        <end position="259"/>
    </location>
</feature>
<feature type="region of interest" description="Disordered" evidence="5">
    <location>
        <begin position="65"/>
        <end position="133"/>
    </location>
</feature>
<dbReference type="PANTHER" id="PTHR14369">
    <property type="entry name" value="SURFEIT LOCUS PROTEIN 6"/>
    <property type="match status" value="1"/>
</dbReference>
<keyword evidence="4" id="KW-0175">Coiled coil</keyword>
<protein>
    <recommendedName>
        <fullName evidence="10">Ribosomal RNA-processing protein 14/surfeit locus protein 6 C-terminal domain-containing protein</fullName>
    </recommendedName>
</protein>
<evidence type="ECO:0000259" key="6">
    <source>
        <dbReference type="Pfam" id="PF04935"/>
    </source>
</evidence>
<evidence type="ECO:0000256" key="5">
    <source>
        <dbReference type="SAM" id="MobiDB-lite"/>
    </source>
</evidence>